<evidence type="ECO:0000256" key="1">
    <source>
        <dbReference type="SAM" id="MobiDB-lite"/>
    </source>
</evidence>
<evidence type="ECO:0008006" key="4">
    <source>
        <dbReference type="Google" id="ProtNLM"/>
    </source>
</evidence>
<gene>
    <name evidence="2" type="ORF">COO20_20185</name>
</gene>
<dbReference type="Proteomes" id="UP000233597">
    <property type="component" value="Unassembled WGS sequence"/>
</dbReference>
<dbReference type="RefSeq" id="WP_101269862.1">
    <property type="nucleotide sequence ID" value="NZ_NWTK01000015.1"/>
</dbReference>
<dbReference type="OrthoDB" id="7364815at2"/>
<dbReference type="PIRSF" id="PIRSF012337">
    <property type="entry name" value="gp45"/>
    <property type="match status" value="1"/>
</dbReference>
<protein>
    <recommendedName>
        <fullName evidence="4">Phage baseplate assembly protein V</fullName>
    </recommendedName>
</protein>
<evidence type="ECO:0000313" key="2">
    <source>
        <dbReference type="EMBL" id="PKR50759.1"/>
    </source>
</evidence>
<dbReference type="InterPro" id="IPR014462">
    <property type="entry name" value="Phage_Mu_Gp45"/>
</dbReference>
<accession>A0A2N3KJM1</accession>
<organism evidence="2 3">
    <name type="scientific">Thalassospira marina</name>
    <dbReference type="NCBI Taxonomy" id="2048283"/>
    <lineage>
        <taxon>Bacteria</taxon>
        <taxon>Pseudomonadati</taxon>
        <taxon>Pseudomonadota</taxon>
        <taxon>Alphaproteobacteria</taxon>
        <taxon>Rhodospirillales</taxon>
        <taxon>Thalassospiraceae</taxon>
        <taxon>Thalassospira</taxon>
    </lineage>
</organism>
<dbReference type="AlphaFoldDB" id="A0A2N3KJM1"/>
<proteinExistence type="predicted"/>
<reference evidence="2 3" key="1">
    <citation type="submission" date="2017-09" db="EMBL/GenBank/DDBJ databases">
        <title>Biodiversity and function of Thalassospira species in the particle-attached aromatic-hydrocarbon-degrading consortia from the surface seawater of the South China Sea.</title>
        <authorList>
            <person name="Dong C."/>
            <person name="Liu R."/>
            <person name="Shao Z."/>
        </authorList>
    </citation>
    <scope>NUCLEOTIDE SEQUENCE [LARGE SCALE GENOMIC DNA]</scope>
    <source>
        <strain evidence="2 3">CSC1P2</strain>
    </source>
</reference>
<comment type="caution">
    <text evidence="2">The sequence shown here is derived from an EMBL/GenBank/DDBJ whole genome shotgun (WGS) entry which is preliminary data.</text>
</comment>
<sequence>MMLEYLLERLTRRVENMLFRAVVRYMRLSEQGGARVAQVAGRAGETPDDVTVMLPYGFDHIPLPVDGSGKGAELIALTVERNLVVAFPAMDRRHRAQSGASENGEISLYDDQGQRITLKRGRVILAETDVLHIVAANKVTVDAPLAEFSGNVTIGGNLTVADDITDRTGAGNARSMAGMRETYNGHDHAENDNGGPTGTPNQEM</sequence>
<feature type="region of interest" description="Disordered" evidence="1">
    <location>
        <begin position="183"/>
        <end position="204"/>
    </location>
</feature>
<name>A0A2N3KJM1_9PROT</name>
<dbReference type="EMBL" id="NWTK01000015">
    <property type="protein sequence ID" value="PKR50759.1"/>
    <property type="molecule type" value="Genomic_DNA"/>
</dbReference>
<evidence type="ECO:0000313" key="3">
    <source>
        <dbReference type="Proteomes" id="UP000233597"/>
    </source>
</evidence>